<sequence length="143" mass="15605">MADEPDSRNARMARASIAPGYSSAVDANAWAFPVAEAKPGAGDAFEASTVTQILDRYGFGIVDLVKIDIEAGERFLFAENTEWLARVNAVVIKLHARFTSGCREPVQAAIERHFGGYLEKAIGDDTFFVRRQLLSAVPLNSRS</sequence>
<protein>
    <recommendedName>
        <fullName evidence="3">FkbM family methyltransferase</fullName>
    </recommendedName>
</protein>
<keyword evidence="2" id="KW-1185">Reference proteome</keyword>
<proteinExistence type="predicted"/>
<evidence type="ECO:0008006" key="3">
    <source>
        <dbReference type="Google" id="ProtNLM"/>
    </source>
</evidence>
<reference evidence="1" key="1">
    <citation type="submission" date="2022-01" db="EMBL/GenBank/DDBJ databases">
        <title>Lysobacter chinensis sp. nov., a bacterium isolated from cow dung compost.</title>
        <authorList>
            <person name="Liu Y."/>
        </authorList>
    </citation>
    <scope>NUCLEOTIDE SEQUENCE</scope>
    <source>
        <strain evidence="1">TLK-CK17</strain>
    </source>
</reference>
<dbReference type="Proteomes" id="UP001430796">
    <property type="component" value="Unassembled WGS sequence"/>
</dbReference>
<gene>
    <name evidence="1" type="ORF">L3V18_18715</name>
</gene>
<evidence type="ECO:0000313" key="1">
    <source>
        <dbReference type="EMBL" id="MCF7223786.1"/>
    </source>
</evidence>
<organism evidence="1 2">
    <name type="scientific">Marilutibacter chinensis</name>
    <dbReference type="NCBI Taxonomy" id="2912247"/>
    <lineage>
        <taxon>Bacteria</taxon>
        <taxon>Pseudomonadati</taxon>
        <taxon>Pseudomonadota</taxon>
        <taxon>Gammaproteobacteria</taxon>
        <taxon>Lysobacterales</taxon>
        <taxon>Lysobacteraceae</taxon>
        <taxon>Marilutibacter</taxon>
    </lineage>
</organism>
<comment type="caution">
    <text evidence="1">The sequence shown here is derived from an EMBL/GenBank/DDBJ whole genome shotgun (WGS) entry which is preliminary data.</text>
</comment>
<name>A0ABS9HY34_9GAMM</name>
<dbReference type="EMBL" id="JAKJPO010000022">
    <property type="protein sequence ID" value="MCF7223786.1"/>
    <property type="molecule type" value="Genomic_DNA"/>
</dbReference>
<evidence type="ECO:0000313" key="2">
    <source>
        <dbReference type="Proteomes" id="UP001430796"/>
    </source>
</evidence>
<reference evidence="1" key="2">
    <citation type="submission" date="2022-01" db="EMBL/GenBank/DDBJ databases">
        <authorList>
            <person name="Zhou L.Y."/>
        </authorList>
    </citation>
    <scope>NUCLEOTIDE SEQUENCE</scope>
    <source>
        <strain evidence="1">TLK-CK17</strain>
    </source>
</reference>
<accession>A0ABS9HY34</accession>